<feature type="coiled-coil region" evidence="1">
    <location>
        <begin position="601"/>
        <end position="684"/>
    </location>
</feature>
<proteinExistence type="predicted"/>
<sequence length="753" mass="82486">MKRSFAMILLLCLLLSPAARAMESEIPLSTATEKTDFLGISSVACLENTIYALTYDALYTLDESGDSTRWKLDTATLIPQGAGDGFFSPLALLIFDGAPHALASRLLYSADRSEIELYELGLYALRLEEAAQTVEFELTLPLETDDWVSYDNGQANLELPAQRFFSTDDSLYGVPRFLGAGESLLRFSLTDGTLETIATPQGASQILPYQEGKLLVQMGNPAMLQDMSLAEWSPDTGDVQTLCSLPAEWEEAPGYLYFHAAENAVYLAYDGELYRMQDMDADSLTVLGFSSVRLAETTPVLADGNALVVADAQTLAKIPLDSSAQEREQLVVCGLWLDDARLAFLASHPEIDVVTREESGINVAQALSTQDASIDIYALPVESADYKAALSRGYMVSLSQSEALSGLVASLYPHLREAVAKDGVPLAVPVFVQINSNAPSYDPIAFESIGLSQEDVPTTWLEFLRLAARLPEILREFADISAFDPSMNAQTARAFLLSSVLDAYWEDSAQPGNAQKLDTPLFRQLMEAFEAIDFAGLNATGTVGESTNAPFVEHRVLFPTLSGSRIAPSGNTEYALFLSLSEGMEPVFLTHLTAAFVNPYSQNAQAAIAFLETAVNALDSEQRICLLPEENAPVPNPQYEAELARLDGQIAAMQAQSPETDEERLRLEQELAAARKQRERYAQENQFSLSTEDIAAFRALDSHFVLARHRFGLESSLSSAFYPQIALYTQGEWDLERLIAEIDQRLAMAQMEG</sequence>
<protein>
    <recommendedName>
        <fullName evidence="5">Extracellular solute-binding protein</fullName>
    </recommendedName>
</protein>
<feature type="signal peptide" evidence="2">
    <location>
        <begin position="1"/>
        <end position="21"/>
    </location>
</feature>
<keyword evidence="2" id="KW-0732">Signal</keyword>
<evidence type="ECO:0000256" key="2">
    <source>
        <dbReference type="SAM" id="SignalP"/>
    </source>
</evidence>
<reference evidence="3" key="1">
    <citation type="submission" date="2020-10" db="EMBL/GenBank/DDBJ databases">
        <authorList>
            <person name="Gilroy R."/>
        </authorList>
    </citation>
    <scope>NUCLEOTIDE SEQUENCE</scope>
    <source>
        <strain evidence="3">13766</strain>
    </source>
</reference>
<organism evidence="3 4">
    <name type="scientific">Candidatus Alectryocaccomicrobium excrementavium</name>
    <dbReference type="NCBI Taxonomy" id="2840668"/>
    <lineage>
        <taxon>Bacteria</taxon>
        <taxon>Bacillati</taxon>
        <taxon>Bacillota</taxon>
        <taxon>Clostridia</taxon>
        <taxon>Candidatus Alectryocaccomicrobium</taxon>
    </lineage>
</organism>
<dbReference type="EMBL" id="DVJN01000271">
    <property type="protein sequence ID" value="HIS94131.1"/>
    <property type="molecule type" value="Genomic_DNA"/>
</dbReference>
<name>A0A9D1G2J7_9FIRM</name>
<evidence type="ECO:0000313" key="4">
    <source>
        <dbReference type="Proteomes" id="UP000824140"/>
    </source>
</evidence>
<comment type="caution">
    <text evidence="3">The sequence shown here is derived from an EMBL/GenBank/DDBJ whole genome shotgun (WGS) entry which is preliminary data.</text>
</comment>
<evidence type="ECO:0008006" key="5">
    <source>
        <dbReference type="Google" id="ProtNLM"/>
    </source>
</evidence>
<feature type="chain" id="PRO_5039655245" description="Extracellular solute-binding protein" evidence="2">
    <location>
        <begin position="22"/>
        <end position="753"/>
    </location>
</feature>
<gene>
    <name evidence="3" type="ORF">IAA84_14050</name>
</gene>
<dbReference type="AlphaFoldDB" id="A0A9D1G2J7"/>
<dbReference type="Gene3D" id="3.40.190.10">
    <property type="entry name" value="Periplasmic binding protein-like II"/>
    <property type="match status" value="1"/>
</dbReference>
<reference evidence="3" key="2">
    <citation type="journal article" date="2021" name="PeerJ">
        <title>Extensive microbial diversity within the chicken gut microbiome revealed by metagenomics and culture.</title>
        <authorList>
            <person name="Gilroy R."/>
            <person name="Ravi A."/>
            <person name="Getino M."/>
            <person name="Pursley I."/>
            <person name="Horton D.L."/>
            <person name="Alikhan N.F."/>
            <person name="Baker D."/>
            <person name="Gharbi K."/>
            <person name="Hall N."/>
            <person name="Watson M."/>
            <person name="Adriaenssens E.M."/>
            <person name="Foster-Nyarko E."/>
            <person name="Jarju S."/>
            <person name="Secka A."/>
            <person name="Antonio M."/>
            <person name="Oren A."/>
            <person name="Chaudhuri R.R."/>
            <person name="La Ragione R."/>
            <person name="Hildebrand F."/>
            <person name="Pallen M.J."/>
        </authorList>
    </citation>
    <scope>NUCLEOTIDE SEQUENCE</scope>
    <source>
        <strain evidence="3">13766</strain>
    </source>
</reference>
<accession>A0A9D1G2J7</accession>
<keyword evidence="1" id="KW-0175">Coiled coil</keyword>
<dbReference type="Proteomes" id="UP000824140">
    <property type="component" value="Unassembled WGS sequence"/>
</dbReference>
<evidence type="ECO:0000256" key="1">
    <source>
        <dbReference type="SAM" id="Coils"/>
    </source>
</evidence>
<dbReference type="SUPFAM" id="SSF53850">
    <property type="entry name" value="Periplasmic binding protein-like II"/>
    <property type="match status" value="1"/>
</dbReference>
<evidence type="ECO:0000313" key="3">
    <source>
        <dbReference type="EMBL" id="HIS94131.1"/>
    </source>
</evidence>